<organism evidence="4 5">
    <name type="scientific">Bifidobacterium merycicum</name>
    <dbReference type="NCBI Taxonomy" id="78345"/>
    <lineage>
        <taxon>Bacteria</taxon>
        <taxon>Bacillati</taxon>
        <taxon>Actinomycetota</taxon>
        <taxon>Actinomycetes</taxon>
        <taxon>Bifidobacteriales</taxon>
        <taxon>Bifidobacteriaceae</taxon>
        <taxon>Bifidobacterium</taxon>
    </lineage>
</organism>
<dbReference type="PROSITE" id="PS51109">
    <property type="entry name" value="G5"/>
    <property type="match status" value="1"/>
</dbReference>
<reference evidence="4 5" key="1">
    <citation type="submission" date="2014-03" db="EMBL/GenBank/DDBJ databases">
        <title>Genomics of Bifidobacteria.</title>
        <authorList>
            <person name="Ventura M."/>
            <person name="Milani C."/>
            <person name="Lugli G.A."/>
        </authorList>
    </citation>
    <scope>NUCLEOTIDE SEQUENCE [LARGE SCALE GENOMIC DNA]</scope>
    <source>
        <strain evidence="4 5">LMG 11341</strain>
    </source>
</reference>
<dbReference type="SMART" id="SM01208">
    <property type="entry name" value="G5"/>
    <property type="match status" value="1"/>
</dbReference>
<keyword evidence="2" id="KW-0812">Transmembrane</keyword>
<evidence type="ECO:0000256" key="2">
    <source>
        <dbReference type="SAM" id="Phobius"/>
    </source>
</evidence>
<accession>A0A087BJ15</accession>
<feature type="domain" description="G5" evidence="3">
    <location>
        <begin position="132"/>
        <end position="212"/>
    </location>
</feature>
<keyword evidence="5" id="KW-1185">Reference proteome</keyword>
<dbReference type="AlphaFoldDB" id="A0A087BJ15"/>
<dbReference type="Gene3D" id="2.20.230.10">
    <property type="entry name" value="Resuscitation-promoting factor rpfb"/>
    <property type="match status" value="1"/>
</dbReference>
<dbReference type="STRING" id="78345.BMERY_1333"/>
<dbReference type="InterPro" id="IPR007137">
    <property type="entry name" value="DUF348"/>
</dbReference>
<comment type="caution">
    <text evidence="4">The sequence shown here is derived from an EMBL/GenBank/DDBJ whole genome shotgun (WGS) entry which is preliminary data.</text>
</comment>
<dbReference type="Pfam" id="PF07501">
    <property type="entry name" value="G5"/>
    <property type="match status" value="1"/>
</dbReference>
<feature type="transmembrane region" description="Helical" evidence="2">
    <location>
        <begin position="21"/>
        <end position="43"/>
    </location>
</feature>
<dbReference type="RefSeq" id="WP_033522293.1">
    <property type="nucleotide sequence ID" value="NZ_CADAXU010000002.1"/>
</dbReference>
<dbReference type="Gene3D" id="1.10.530.10">
    <property type="match status" value="1"/>
</dbReference>
<dbReference type="SUPFAM" id="SSF53955">
    <property type="entry name" value="Lysozyme-like"/>
    <property type="match status" value="1"/>
</dbReference>
<dbReference type="Pfam" id="PF03990">
    <property type="entry name" value="DUF348"/>
    <property type="match status" value="1"/>
</dbReference>
<protein>
    <recommendedName>
        <fullName evidence="3">G5 domain-containing protein</fullName>
    </recommendedName>
</protein>
<sequence>MAKHRKNTPTLASLSKRQWTRIISVVGAVGLLAGAGVVSHNFYQNSASPQMTATSFSATDASKQVSRGGQRGAVDGTSYVTVKINGKSRTVLGTKFTDVKSVLDAGDIVLEPEDTISPSLTTKVTESTVITIERAGATLETTDSDIAFNVVKKETDALPKGTEKVQQEGKKGVMEATNLVTRAGGKVVSSTTFASYVKTAPTDQIVLVGTGSTSSSSSSSASASSAASSLGTTVPASEMQSWAHDYLISNGYTEADFTAAVYIINHESGWRVDATNASSGAYGLPQALPGSKMASAGADWATNYQTQFKWFVGYCNQRYGSLQGAYSYWLANHCY</sequence>
<evidence type="ECO:0000313" key="4">
    <source>
        <dbReference type="EMBL" id="KFI71015.1"/>
    </source>
</evidence>
<keyword evidence="1" id="KW-0732">Signal</keyword>
<evidence type="ECO:0000259" key="3">
    <source>
        <dbReference type="PROSITE" id="PS51109"/>
    </source>
</evidence>
<gene>
    <name evidence="4" type="ORF">BMERY_1333</name>
</gene>
<dbReference type="eggNOG" id="COG3583">
    <property type="taxonomic scope" value="Bacteria"/>
</dbReference>
<keyword evidence="2" id="KW-0472">Membrane</keyword>
<dbReference type="EMBL" id="JGZC01000004">
    <property type="protein sequence ID" value="KFI71015.1"/>
    <property type="molecule type" value="Genomic_DNA"/>
</dbReference>
<proteinExistence type="predicted"/>
<evidence type="ECO:0000313" key="5">
    <source>
        <dbReference type="Proteomes" id="UP000029060"/>
    </source>
</evidence>
<dbReference type="InterPro" id="IPR011098">
    <property type="entry name" value="G5_dom"/>
</dbReference>
<dbReference type="OrthoDB" id="9766277at2"/>
<dbReference type="InterPro" id="IPR023346">
    <property type="entry name" value="Lysozyme-like_dom_sf"/>
</dbReference>
<name>A0A087BJ15_9BIFI</name>
<keyword evidence="2" id="KW-1133">Transmembrane helix</keyword>
<dbReference type="Proteomes" id="UP000029060">
    <property type="component" value="Unassembled WGS sequence"/>
</dbReference>
<evidence type="ECO:0000256" key="1">
    <source>
        <dbReference type="ARBA" id="ARBA00022729"/>
    </source>
</evidence>